<name>A0A067MS45_BOTB1</name>
<dbReference type="InParanoid" id="A0A067MS45"/>
<evidence type="ECO:0000313" key="1">
    <source>
        <dbReference type="EMBL" id="KDQ18568.1"/>
    </source>
</evidence>
<dbReference type="Proteomes" id="UP000027195">
    <property type="component" value="Unassembled WGS sequence"/>
</dbReference>
<keyword evidence="2" id="KW-1185">Reference proteome</keyword>
<protein>
    <recommendedName>
        <fullName evidence="3">F-box domain-containing protein</fullName>
    </recommendedName>
</protein>
<dbReference type="OrthoDB" id="2746474at2759"/>
<sequence length="304" mass="33870">MLLATPQNPTSLIKYPNAPKRTKQLASLPCAYSPTPVSRPTSALPLEIYAYILDFADPSTLASAARVNFTFQHEAEILLYRNVRICGHKCAVTCGRSLLLAKRKHRLIALRRFQVTAACHSFHHPDLVSSIKSILNAAPNLIDLELELWGSGPLSPDEPIRLQRFTTDHDFDHNMLDFLARVPLLKTLSIVEPPQFSILDSSIVPMLESIEGTWAVVKLVVPHRPIREVIVLGQLEEEMVEILLSALEESSARIEHLGLSVSCESANVLSALAQRLPFLRTIEIQSVELIPSVRSTYVFTSKLQ</sequence>
<reference evidence="2" key="1">
    <citation type="journal article" date="2014" name="Proc. Natl. Acad. Sci. U.S.A.">
        <title>Extensive sampling of basidiomycete genomes demonstrates inadequacy of the white-rot/brown-rot paradigm for wood decay fungi.</title>
        <authorList>
            <person name="Riley R."/>
            <person name="Salamov A.A."/>
            <person name="Brown D.W."/>
            <person name="Nagy L.G."/>
            <person name="Floudas D."/>
            <person name="Held B.W."/>
            <person name="Levasseur A."/>
            <person name="Lombard V."/>
            <person name="Morin E."/>
            <person name="Otillar R."/>
            <person name="Lindquist E.A."/>
            <person name="Sun H."/>
            <person name="LaButti K.M."/>
            <person name="Schmutz J."/>
            <person name="Jabbour D."/>
            <person name="Luo H."/>
            <person name="Baker S.E."/>
            <person name="Pisabarro A.G."/>
            <person name="Walton J.D."/>
            <person name="Blanchette R.A."/>
            <person name="Henrissat B."/>
            <person name="Martin F."/>
            <person name="Cullen D."/>
            <person name="Hibbett D.S."/>
            <person name="Grigoriev I.V."/>
        </authorList>
    </citation>
    <scope>NUCLEOTIDE SEQUENCE [LARGE SCALE GENOMIC DNA]</scope>
    <source>
        <strain evidence="2">FD-172 SS1</strain>
    </source>
</reference>
<dbReference type="EMBL" id="KL198021">
    <property type="protein sequence ID" value="KDQ18568.1"/>
    <property type="molecule type" value="Genomic_DNA"/>
</dbReference>
<dbReference type="AlphaFoldDB" id="A0A067MS45"/>
<proteinExistence type="predicted"/>
<dbReference type="HOGENOM" id="CLU_060129_0_0_1"/>
<organism evidence="1 2">
    <name type="scientific">Botryobasidium botryosum (strain FD-172 SS1)</name>
    <dbReference type="NCBI Taxonomy" id="930990"/>
    <lineage>
        <taxon>Eukaryota</taxon>
        <taxon>Fungi</taxon>
        <taxon>Dikarya</taxon>
        <taxon>Basidiomycota</taxon>
        <taxon>Agaricomycotina</taxon>
        <taxon>Agaricomycetes</taxon>
        <taxon>Cantharellales</taxon>
        <taxon>Botryobasidiaceae</taxon>
        <taxon>Botryobasidium</taxon>
    </lineage>
</organism>
<evidence type="ECO:0008006" key="3">
    <source>
        <dbReference type="Google" id="ProtNLM"/>
    </source>
</evidence>
<gene>
    <name evidence="1" type="ORF">BOTBODRAFT_171388</name>
</gene>
<evidence type="ECO:0000313" key="2">
    <source>
        <dbReference type="Proteomes" id="UP000027195"/>
    </source>
</evidence>
<accession>A0A067MS45</accession>